<reference evidence="3 4" key="2">
    <citation type="journal article" date="2010" name="Stand. Genomic Sci.">
        <title>Complete genome sequence of Nakamurella multipartita type strain (Y-104).</title>
        <authorList>
            <person name="Tice H."/>
            <person name="Mayilraj S."/>
            <person name="Sims D."/>
            <person name="Lapidus A."/>
            <person name="Nolan M."/>
            <person name="Lucas S."/>
            <person name="Glavina Del Rio T."/>
            <person name="Copeland A."/>
            <person name="Cheng J.F."/>
            <person name="Meincke L."/>
            <person name="Bruce D."/>
            <person name="Goodwin L."/>
            <person name="Pitluck S."/>
            <person name="Ivanova N."/>
            <person name="Mavromatis K."/>
            <person name="Ovchinnikova G."/>
            <person name="Pati A."/>
            <person name="Chen A."/>
            <person name="Palaniappan K."/>
            <person name="Land M."/>
            <person name="Hauser L."/>
            <person name="Chang Y.J."/>
            <person name="Jeffries C.D."/>
            <person name="Detter J.C."/>
            <person name="Brettin T."/>
            <person name="Rohde M."/>
            <person name="Goker M."/>
            <person name="Bristow J."/>
            <person name="Eisen J.A."/>
            <person name="Markowitz V."/>
            <person name="Hugenholtz P."/>
            <person name="Kyrpides N.C."/>
            <person name="Klenk H.P."/>
            <person name="Chen F."/>
        </authorList>
    </citation>
    <scope>NUCLEOTIDE SEQUENCE [LARGE SCALE GENOMIC DNA]</scope>
    <source>
        <strain evidence="4">ATCC 700099 / DSM 44233 / CIP 104796 / JCM 9543 / NBRC 105858 / Y-104</strain>
    </source>
</reference>
<organism evidence="3 4">
    <name type="scientific">Nakamurella multipartita (strain ATCC 700099 / DSM 44233 / CIP 104796 / JCM 9543 / NBRC 105858 / Y-104)</name>
    <name type="common">Microsphaera multipartita</name>
    <dbReference type="NCBI Taxonomy" id="479431"/>
    <lineage>
        <taxon>Bacteria</taxon>
        <taxon>Bacillati</taxon>
        <taxon>Actinomycetota</taxon>
        <taxon>Actinomycetes</taxon>
        <taxon>Nakamurellales</taxon>
        <taxon>Nakamurellaceae</taxon>
        <taxon>Nakamurella</taxon>
    </lineage>
</organism>
<feature type="transmembrane region" description="Helical" evidence="2">
    <location>
        <begin position="468"/>
        <end position="490"/>
    </location>
</feature>
<keyword evidence="4" id="KW-1185">Reference proteome</keyword>
<dbReference type="InterPro" id="IPR018674">
    <property type="entry name" value="DUF2142_membrane"/>
</dbReference>
<protein>
    <submittedName>
        <fullName evidence="3">Membrane protein-like protein</fullName>
    </submittedName>
</protein>
<feature type="transmembrane region" description="Helical" evidence="2">
    <location>
        <begin position="202"/>
        <end position="222"/>
    </location>
</feature>
<keyword evidence="2" id="KW-1133">Transmembrane helix</keyword>
<dbReference type="eggNOG" id="COG4713">
    <property type="taxonomic scope" value="Bacteria"/>
</dbReference>
<feature type="transmembrane region" description="Helical" evidence="2">
    <location>
        <begin position="497"/>
        <end position="517"/>
    </location>
</feature>
<feature type="transmembrane region" description="Helical" evidence="2">
    <location>
        <begin position="51"/>
        <end position="74"/>
    </location>
</feature>
<dbReference type="AlphaFoldDB" id="C8XIN1"/>
<proteinExistence type="predicted"/>
<evidence type="ECO:0000256" key="1">
    <source>
        <dbReference type="SAM" id="MobiDB-lite"/>
    </source>
</evidence>
<feature type="transmembrane region" description="Helical" evidence="2">
    <location>
        <begin position="282"/>
        <end position="307"/>
    </location>
</feature>
<feature type="transmembrane region" description="Helical" evidence="2">
    <location>
        <begin position="404"/>
        <end position="422"/>
    </location>
</feature>
<feature type="transmembrane region" description="Helical" evidence="2">
    <location>
        <begin position="178"/>
        <end position="195"/>
    </location>
</feature>
<dbReference type="InParanoid" id="C8XIN1"/>
<dbReference type="STRING" id="479431.Namu_4207"/>
<dbReference type="KEGG" id="nml:Namu_4207"/>
<name>C8XIN1_NAKMY</name>
<dbReference type="EMBL" id="CP001737">
    <property type="protein sequence ID" value="ACV80496.1"/>
    <property type="molecule type" value="Genomic_DNA"/>
</dbReference>
<dbReference type="Pfam" id="PF09913">
    <property type="entry name" value="DUF2142"/>
    <property type="match status" value="1"/>
</dbReference>
<reference evidence="4" key="1">
    <citation type="submission" date="2009-09" db="EMBL/GenBank/DDBJ databases">
        <title>The complete genome of Nakamurella multipartita DSM 44233.</title>
        <authorList>
            <consortium name="US DOE Joint Genome Institute (JGI-PGF)"/>
            <person name="Lucas S."/>
            <person name="Copeland A."/>
            <person name="Lapidus A."/>
            <person name="Glavina del Rio T."/>
            <person name="Dalin E."/>
            <person name="Tice H."/>
            <person name="Bruce D."/>
            <person name="Goodwin L."/>
            <person name="Pitluck S."/>
            <person name="Kyrpides N."/>
            <person name="Mavromatis K."/>
            <person name="Ivanova N."/>
            <person name="Ovchinnikova G."/>
            <person name="Sims D."/>
            <person name="Meincke L."/>
            <person name="Brettin T."/>
            <person name="Detter J.C."/>
            <person name="Han C."/>
            <person name="Larimer F."/>
            <person name="Land M."/>
            <person name="Hauser L."/>
            <person name="Markowitz V."/>
            <person name="Cheng J.-F."/>
            <person name="Hugenholtz P."/>
            <person name="Woyke T."/>
            <person name="Wu D."/>
            <person name="Klenk H.-P."/>
            <person name="Eisen J.A."/>
        </authorList>
    </citation>
    <scope>NUCLEOTIDE SEQUENCE [LARGE SCALE GENOMIC DNA]</scope>
    <source>
        <strain evidence="4">ATCC 700099 / DSM 44233 / CIP 104796 / JCM 9543 / NBRC 105858 / Y-104</strain>
    </source>
</reference>
<gene>
    <name evidence="3" type="ordered locus">Namu_4207</name>
</gene>
<evidence type="ECO:0000313" key="3">
    <source>
        <dbReference type="EMBL" id="ACV80496.1"/>
    </source>
</evidence>
<feature type="transmembrane region" description="Helical" evidence="2">
    <location>
        <begin position="434"/>
        <end position="453"/>
    </location>
</feature>
<feature type="region of interest" description="Disordered" evidence="1">
    <location>
        <begin position="1"/>
        <end position="47"/>
    </location>
</feature>
<dbReference type="HOGENOM" id="CLU_025380_1_0_11"/>
<dbReference type="Proteomes" id="UP000002218">
    <property type="component" value="Chromosome"/>
</dbReference>
<keyword evidence="2" id="KW-0472">Membrane</keyword>
<evidence type="ECO:0000313" key="4">
    <source>
        <dbReference type="Proteomes" id="UP000002218"/>
    </source>
</evidence>
<feature type="transmembrane region" description="Helical" evidence="2">
    <location>
        <begin position="228"/>
        <end position="245"/>
    </location>
</feature>
<sequence length="519" mass="54788">MKRDAPGPRASPHDGIGVVVTDPVPGTPTAATEATGSTEGRTRPAGVRGRAGSLLLSAHGLTMVIGAVFIGLFIGLTPPGYGLDEQAHVYRTYQLSQGVLFPSFDSVSRTYVAKVPRSLYDLEQQGWFDSNTVPREVLFFHRRDVPDRDAYRRLEGLPLDAGDPQATDVTQTLPNFPVVYLPAAGAIALVRAFGADTGTVALAAKIGAALMYLAMAFVAVWFARRLRLRWLVFVAALLPAALFQASVISADTFCNGAALILMSVVLTMLIERAPVGRATLVGLVAASVGVMLSKPTYAVLVLLVLLLPVDVFGSRRTAMWFKIGLLAGAAVLVGLTLFIASKGTVAVSTQRPDLAATINAVEQLKGLLVNPIHGVTMVGTTVLTYGESWVQGVVGLFGYNTIAVPYPFVVVTVLTLAAAAFYAERLRRGPAWSVLVAGLLVGLAIIVLMYLTFNPVGAESAAGVQGRYFVPCVVAVGAGAAGVLPIRVAMRRATARVFFPVAVTTTLIVSAVTWWVALT</sequence>
<feature type="compositionally biased region" description="Low complexity" evidence="1">
    <location>
        <begin position="14"/>
        <end position="39"/>
    </location>
</feature>
<accession>C8XIN1</accession>
<feature type="transmembrane region" description="Helical" evidence="2">
    <location>
        <begin position="252"/>
        <end position="270"/>
    </location>
</feature>
<keyword evidence="2" id="KW-0812">Transmembrane</keyword>
<feature type="transmembrane region" description="Helical" evidence="2">
    <location>
        <begin position="319"/>
        <end position="340"/>
    </location>
</feature>
<evidence type="ECO:0000256" key="2">
    <source>
        <dbReference type="SAM" id="Phobius"/>
    </source>
</evidence>